<protein>
    <submittedName>
        <fullName evidence="1">Uncharacterized protein</fullName>
    </submittedName>
</protein>
<organism evidence="1 2">
    <name type="scientific">Lipomyces kononenkoae</name>
    <name type="common">Yeast</name>
    <dbReference type="NCBI Taxonomy" id="34357"/>
    <lineage>
        <taxon>Eukaryota</taxon>
        <taxon>Fungi</taxon>
        <taxon>Dikarya</taxon>
        <taxon>Ascomycota</taxon>
        <taxon>Saccharomycotina</taxon>
        <taxon>Lipomycetes</taxon>
        <taxon>Lipomycetales</taxon>
        <taxon>Lipomycetaceae</taxon>
        <taxon>Lipomyces</taxon>
    </lineage>
</organism>
<keyword evidence="2" id="KW-1185">Reference proteome</keyword>
<gene>
    <name evidence="1" type="ORF">V1525DRAFT_411290</name>
</gene>
<dbReference type="Proteomes" id="UP001433508">
    <property type="component" value="Unassembled WGS sequence"/>
</dbReference>
<reference evidence="2" key="1">
    <citation type="journal article" date="2024" name="Front. Bioeng. Biotechnol.">
        <title>Genome-scale model development and genomic sequencing of the oleaginous clade Lipomyces.</title>
        <authorList>
            <person name="Czajka J.J."/>
            <person name="Han Y."/>
            <person name="Kim J."/>
            <person name="Mondo S.J."/>
            <person name="Hofstad B.A."/>
            <person name="Robles A."/>
            <person name="Haridas S."/>
            <person name="Riley R."/>
            <person name="LaButti K."/>
            <person name="Pangilinan J."/>
            <person name="Andreopoulos W."/>
            <person name="Lipzen A."/>
            <person name="Yan J."/>
            <person name="Wang M."/>
            <person name="Ng V."/>
            <person name="Grigoriev I.V."/>
            <person name="Spatafora J.W."/>
            <person name="Magnuson J.K."/>
            <person name="Baker S.E."/>
            <person name="Pomraning K.R."/>
        </authorList>
    </citation>
    <scope>NUCLEOTIDE SEQUENCE [LARGE SCALE GENOMIC DNA]</scope>
    <source>
        <strain evidence="2">CBS 7786</strain>
    </source>
</reference>
<evidence type="ECO:0000313" key="1">
    <source>
        <dbReference type="EMBL" id="KAK9234993.1"/>
    </source>
</evidence>
<evidence type="ECO:0000313" key="2">
    <source>
        <dbReference type="Proteomes" id="UP001433508"/>
    </source>
</evidence>
<comment type="caution">
    <text evidence="1">The sequence shown here is derived from an EMBL/GenBank/DDBJ whole genome shotgun (WGS) entry which is preliminary data.</text>
</comment>
<sequence>MWSHSLFFLVQLSFEQFGFQIVTVRELVKLLGDSGRSLPRTSSNVHRVMSPYMLLIAFLDFACEVRGQDQADRSWKRRRTNAIRHTQHNKLSSVEFVAEVFGNLGILHVDSECCLFPQDVRFVEPSRDAFFNDVLFP</sequence>
<dbReference type="EMBL" id="MU971437">
    <property type="protein sequence ID" value="KAK9234993.1"/>
    <property type="molecule type" value="Genomic_DNA"/>
</dbReference>
<proteinExistence type="predicted"/>
<accession>A0ACC3STP1</accession>
<name>A0ACC3STP1_LIPKO</name>